<keyword evidence="1" id="KW-0812">Transmembrane</keyword>
<feature type="transmembrane region" description="Helical" evidence="1">
    <location>
        <begin position="20"/>
        <end position="41"/>
    </location>
</feature>
<reference evidence="2" key="1">
    <citation type="journal article" date="2017" name="Parasit. Vectors">
        <title>Sialotranscriptomics of Rhipicephalus zambeziensis reveals intricate expression profiles of secretory proteins and suggests tight temporal transcriptional regulation during blood-feeding.</title>
        <authorList>
            <person name="de Castro M.H."/>
            <person name="de Klerk D."/>
            <person name="Pienaar R."/>
            <person name="Rees D.J.G."/>
            <person name="Mans B.J."/>
        </authorList>
    </citation>
    <scope>NUCLEOTIDE SEQUENCE</scope>
    <source>
        <tissue evidence="2">Salivary glands</tissue>
    </source>
</reference>
<dbReference type="AlphaFoldDB" id="A0A224Y5Z7"/>
<keyword evidence="1" id="KW-0472">Membrane</keyword>
<protein>
    <submittedName>
        <fullName evidence="2">Uncharacterized protein</fullName>
    </submittedName>
</protein>
<name>A0A224Y5Z7_9ACAR</name>
<accession>A0A224Y5Z7</accession>
<sequence length="84" mass="9614">MEIFILQGTNCSPVRNSKRLEHWIIVLMSYYIFGHAFNILLCPCKCTANVAAITSFISFIRNIHASKTALFWQMLLKGPCDFSK</sequence>
<evidence type="ECO:0000256" key="1">
    <source>
        <dbReference type="SAM" id="Phobius"/>
    </source>
</evidence>
<organism evidence="2">
    <name type="scientific">Rhipicephalus zambeziensis</name>
    <dbReference type="NCBI Taxonomy" id="60191"/>
    <lineage>
        <taxon>Eukaryota</taxon>
        <taxon>Metazoa</taxon>
        <taxon>Ecdysozoa</taxon>
        <taxon>Arthropoda</taxon>
        <taxon>Chelicerata</taxon>
        <taxon>Arachnida</taxon>
        <taxon>Acari</taxon>
        <taxon>Parasitiformes</taxon>
        <taxon>Ixodida</taxon>
        <taxon>Ixodoidea</taxon>
        <taxon>Ixodidae</taxon>
        <taxon>Rhipicephalinae</taxon>
        <taxon>Rhipicephalus</taxon>
        <taxon>Rhipicephalus</taxon>
    </lineage>
</organism>
<evidence type="ECO:0000313" key="2">
    <source>
        <dbReference type="EMBL" id="MAA12986.1"/>
    </source>
</evidence>
<proteinExistence type="predicted"/>
<keyword evidence="1" id="KW-1133">Transmembrane helix</keyword>
<dbReference type="EMBL" id="GFPF01001840">
    <property type="protein sequence ID" value="MAA12986.1"/>
    <property type="molecule type" value="Transcribed_RNA"/>
</dbReference>